<evidence type="ECO:0008006" key="3">
    <source>
        <dbReference type="Google" id="ProtNLM"/>
    </source>
</evidence>
<evidence type="ECO:0000313" key="1">
    <source>
        <dbReference type="EMBL" id="BAM89489.1"/>
    </source>
</evidence>
<evidence type="ECO:0000313" key="2">
    <source>
        <dbReference type="Proteomes" id="UP000011841"/>
    </source>
</evidence>
<dbReference type="SUPFAM" id="SSF47413">
    <property type="entry name" value="lambda repressor-like DNA-binding domains"/>
    <property type="match status" value="1"/>
</dbReference>
<dbReference type="KEGG" id="aol:S58_34960"/>
<dbReference type="eggNOG" id="COG1396">
    <property type="taxonomic scope" value="Bacteria"/>
</dbReference>
<dbReference type="AlphaFoldDB" id="M4Z7H1"/>
<reference evidence="1 2" key="1">
    <citation type="journal article" date="2013" name="Appl. Environ. Microbiol.">
        <title>Genome analysis suggests that the soil oligotrophic bacterium Agromonas oligotrophica (Bradyrhizobium oligotrophicum) is a nitrogen-fixing symbiont of Aeschynomene indica.</title>
        <authorList>
            <person name="Okubo T."/>
            <person name="Fukushima S."/>
            <person name="Itakura M."/>
            <person name="Oshima K."/>
            <person name="Longtonglang A."/>
            <person name="Teaumroong N."/>
            <person name="Mitsui H."/>
            <person name="Hattori M."/>
            <person name="Hattori R."/>
            <person name="Hattori T."/>
            <person name="Minamisawa K."/>
        </authorList>
    </citation>
    <scope>NUCLEOTIDE SEQUENCE [LARGE SCALE GENOMIC DNA]</scope>
    <source>
        <strain evidence="1 2">S58</strain>
    </source>
</reference>
<organism evidence="1 2">
    <name type="scientific">Bradyrhizobium oligotrophicum S58</name>
    <dbReference type="NCBI Taxonomy" id="1245469"/>
    <lineage>
        <taxon>Bacteria</taxon>
        <taxon>Pseudomonadati</taxon>
        <taxon>Pseudomonadota</taxon>
        <taxon>Alphaproteobacteria</taxon>
        <taxon>Hyphomicrobiales</taxon>
        <taxon>Nitrobacteraceae</taxon>
        <taxon>Bradyrhizobium</taxon>
    </lineage>
</organism>
<dbReference type="EMBL" id="AP012603">
    <property type="protein sequence ID" value="BAM89489.1"/>
    <property type="molecule type" value="Genomic_DNA"/>
</dbReference>
<dbReference type="Gene3D" id="1.10.260.40">
    <property type="entry name" value="lambda repressor-like DNA-binding domains"/>
    <property type="match status" value="1"/>
</dbReference>
<dbReference type="HOGENOM" id="CLU_066192_28_7_5"/>
<keyword evidence="2" id="KW-1185">Reference proteome</keyword>
<dbReference type="GO" id="GO:0003677">
    <property type="term" value="F:DNA binding"/>
    <property type="evidence" value="ECO:0007669"/>
    <property type="project" value="InterPro"/>
</dbReference>
<dbReference type="InterPro" id="IPR010982">
    <property type="entry name" value="Lambda_DNA-bd_dom_sf"/>
</dbReference>
<gene>
    <name evidence="1" type="ORF">S58_34960</name>
</gene>
<sequence>MLRIEQRDLAEKSGVSLETIKRIERTPGPISAYTGTVDKLRRALELAGIEFSNGGQPGVRLTSAAAKQVNRSD</sequence>
<proteinExistence type="predicted"/>
<protein>
    <recommendedName>
        <fullName evidence="3">HTH cro/C1-type domain-containing protein</fullName>
    </recommendedName>
</protein>
<dbReference type="Proteomes" id="UP000011841">
    <property type="component" value="Chromosome"/>
</dbReference>
<name>M4Z7H1_9BRAD</name>
<accession>M4Z7H1</accession>